<dbReference type="Proteomes" id="UP000646877">
    <property type="component" value="Unassembled WGS sequence"/>
</dbReference>
<dbReference type="RefSeq" id="WP_017218393.1">
    <property type="nucleotide sequence ID" value="NZ_CBCSDF010000010.1"/>
</dbReference>
<evidence type="ECO:0000256" key="1">
    <source>
        <dbReference type="SAM" id="MobiDB-lite"/>
    </source>
</evidence>
<gene>
    <name evidence="2" type="ORF">F9Y85_10310</name>
    <name evidence="3" type="ORF">R5H13_16700</name>
</gene>
<sequence>MLALLFESPLFIGMVEDKPDNLLTIKPLIASVLSIVTTYYCDIDLLQAIRNAPSTHPFGFVMTGLLIAGGSKGSTKLFRDLMGLQSNTFRDYQQRKRDKRMASDIPQAVLQASRQSKSCVK</sequence>
<evidence type="ECO:0000313" key="2">
    <source>
        <dbReference type="EMBL" id="NLR21707.1"/>
    </source>
</evidence>
<dbReference type="EMBL" id="WEIA01000005">
    <property type="protein sequence ID" value="NLR21707.1"/>
    <property type="molecule type" value="Genomic_DNA"/>
</dbReference>
<keyword evidence="5" id="KW-1185">Reference proteome</keyword>
<organism evidence="2 4">
    <name type="scientific">Pseudoalteromonas maricaloris</name>
    <dbReference type="NCBI Taxonomy" id="184924"/>
    <lineage>
        <taxon>Bacteria</taxon>
        <taxon>Pseudomonadati</taxon>
        <taxon>Pseudomonadota</taxon>
        <taxon>Gammaproteobacteria</taxon>
        <taxon>Alteromonadales</taxon>
        <taxon>Pseudoalteromonadaceae</taxon>
        <taxon>Pseudoalteromonas</taxon>
    </lineage>
</organism>
<feature type="compositionally biased region" description="Polar residues" evidence="1">
    <location>
        <begin position="110"/>
        <end position="121"/>
    </location>
</feature>
<reference evidence="3 5" key="2">
    <citation type="submission" date="2023-10" db="EMBL/GenBank/DDBJ databases">
        <title>To unveil natural product biosynthetic capacity in Pseudoalteromonas.</title>
        <authorList>
            <person name="Wang J."/>
        </authorList>
    </citation>
    <scope>NUCLEOTIDE SEQUENCE [LARGE SCALE GENOMIC DNA]</scope>
    <source>
        <strain evidence="3 5">DSM 15914</strain>
    </source>
</reference>
<dbReference type="Proteomes" id="UP001304419">
    <property type="component" value="Chromosome 1"/>
</dbReference>
<protein>
    <submittedName>
        <fullName evidence="2">Uncharacterized protein</fullName>
    </submittedName>
</protein>
<evidence type="ECO:0000313" key="5">
    <source>
        <dbReference type="Proteomes" id="UP001304419"/>
    </source>
</evidence>
<evidence type="ECO:0000313" key="4">
    <source>
        <dbReference type="Proteomes" id="UP000646877"/>
    </source>
</evidence>
<name>A0A8I2H4E6_9GAMM</name>
<proteinExistence type="predicted"/>
<dbReference type="AlphaFoldDB" id="A0A8I2H4E6"/>
<dbReference type="EMBL" id="CP137578">
    <property type="protein sequence ID" value="WOX28247.1"/>
    <property type="molecule type" value="Genomic_DNA"/>
</dbReference>
<evidence type="ECO:0000313" key="3">
    <source>
        <dbReference type="EMBL" id="WOX28247.1"/>
    </source>
</evidence>
<dbReference type="GeneID" id="98337201"/>
<feature type="region of interest" description="Disordered" evidence="1">
    <location>
        <begin position="92"/>
        <end position="121"/>
    </location>
</feature>
<accession>A0A8I2H4E6</accession>
<reference evidence="2" key="1">
    <citation type="submission" date="2019-10" db="EMBL/GenBank/DDBJ databases">
        <authorList>
            <person name="Paulsen S."/>
        </authorList>
    </citation>
    <scope>NUCLEOTIDE SEQUENCE</scope>
    <source>
        <strain evidence="2">LMG 19692</strain>
    </source>
</reference>